<sequence length="479" mass="54822">MMPSSLPRQGGAERLRIIRIYLCTTLILLLAYGIWYAGVWPGPLGQDGYSLIANINQSAPRYTGKDPAWLLYALATYGLSQRVEVLVLPLLLLQVAALARIIGWIYVRRYPITATALLLLVACTPHVLNYGSSLYPDAVFSLAFVALLFEIWLILGHRRLSTWSIAWLAILFPAACYFKANGIIILLPMLYLAIRLKTTSRWVIVAIVLSWSAAIQWGGTVANLGHGHGALRPLILFETTNFMQTRPMNLWETRHMVTDRTKEIMHRYISQEDIDSLYDRDYWDTLWHLNQDRVRFREMSRIDFRHLRSDFFTYNLWRNIPAFTASRINIFLASALAQGGMVGPDNARHGLAGVTTLSTYNPFNLSSLPNTLNEIYETSYNWRFVLWSPFVGIILVLLVFKRALQERHLDELVISSTLLLQLGGIFLFSIAAEYRYLLAFFYAPLLLFPIRFIQQNRDPLPCQKCPRSRSTRQPVTSTP</sequence>
<feature type="transmembrane region" description="Helical" evidence="1">
    <location>
        <begin position="380"/>
        <end position="400"/>
    </location>
</feature>
<gene>
    <name evidence="2" type="ORF">FOZ74_04425</name>
</gene>
<evidence type="ECO:0000313" key="2">
    <source>
        <dbReference type="EMBL" id="QEA12341.1"/>
    </source>
</evidence>
<feature type="transmembrane region" description="Helical" evidence="1">
    <location>
        <begin position="167"/>
        <end position="194"/>
    </location>
</feature>
<feature type="transmembrane region" description="Helical" evidence="1">
    <location>
        <begin position="412"/>
        <end position="430"/>
    </location>
</feature>
<protein>
    <recommendedName>
        <fullName evidence="4">Glycosyltransferase RgtA/B/C/D-like domain-containing protein</fullName>
    </recommendedName>
</protein>
<evidence type="ECO:0000256" key="1">
    <source>
        <dbReference type="SAM" id="Phobius"/>
    </source>
</evidence>
<feature type="transmembrane region" description="Helical" evidence="1">
    <location>
        <begin position="86"/>
        <end position="107"/>
    </location>
</feature>
<dbReference type="OrthoDB" id="9767863at2"/>
<accession>A0A5B8RS81</accession>
<keyword evidence="1" id="KW-1133">Transmembrane helix</keyword>
<name>A0A5B8RS81_9BURK</name>
<dbReference type="EMBL" id="CP042344">
    <property type="protein sequence ID" value="QEA12341.1"/>
    <property type="molecule type" value="Genomic_DNA"/>
</dbReference>
<proteinExistence type="predicted"/>
<feature type="transmembrane region" description="Helical" evidence="1">
    <location>
        <begin position="436"/>
        <end position="453"/>
    </location>
</feature>
<evidence type="ECO:0000313" key="3">
    <source>
        <dbReference type="Proteomes" id="UP000321199"/>
    </source>
</evidence>
<keyword evidence="1" id="KW-0472">Membrane</keyword>
<dbReference type="AlphaFoldDB" id="A0A5B8RS81"/>
<dbReference type="KEGG" id="cof:FOZ74_04425"/>
<dbReference type="Proteomes" id="UP000321199">
    <property type="component" value="Chromosome"/>
</dbReference>
<reference evidence="2 3" key="1">
    <citation type="submission" date="2019-07" db="EMBL/GenBank/DDBJ databases">
        <title>Complete genome sequence of Comamonas sp. NLF 7-7 isolated from livestock.</title>
        <authorList>
            <person name="Kim D.H."/>
            <person name="Kim J.G."/>
        </authorList>
    </citation>
    <scope>NUCLEOTIDE SEQUENCE [LARGE SCALE GENOMIC DNA]</scope>
    <source>
        <strain evidence="2 3">NLF 7-7</strain>
    </source>
</reference>
<keyword evidence="1" id="KW-0812">Transmembrane</keyword>
<feature type="transmembrane region" description="Helical" evidence="1">
    <location>
        <begin position="138"/>
        <end position="155"/>
    </location>
</feature>
<keyword evidence="3" id="KW-1185">Reference proteome</keyword>
<feature type="transmembrane region" description="Helical" evidence="1">
    <location>
        <begin position="20"/>
        <end position="38"/>
    </location>
</feature>
<dbReference type="RefSeq" id="WP_146911937.1">
    <property type="nucleotide sequence ID" value="NZ_CP042344.1"/>
</dbReference>
<evidence type="ECO:0008006" key="4">
    <source>
        <dbReference type="Google" id="ProtNLM"/>
    </source>
</evidence>
<organism evidence="2 3">
    <name type="scientific">Comamonas flocculans</name>
    <dbReference type="NCBI Taxonomy" id="2597701"/>
    <lineage>
        <taxon>Bacteria</taxon>
        <taxon>Pseudomonadati</taxon>
        <taxon>Pseudomonadota</taxon>
        <taxon>Betaproteobacteria</taxon>
        <taxon>Burkholderiales</taxon>
        <taxon>Comamonadaceae</taxon>
        <taxon>Comamonas</taxon>
    </lineage>
</organism>